<proteinExistence type="inferred from homology"/>
<protein>
    <recommendedName>
        <fullName evidence="4 13">Cysteine--tRNA ligase</fullName>
        <ecNumber evidence="3 13">6.1.1.16</ecNumber>
    </recommendedName>
</protein>
<dbReference type="GO" id="GO:0006423">
    <property type="term" value="P:cysteinyl-tRNA aminoacylation"/>
    <property type="evidence" value="ECO:0007669"/>
    <property type="project" value="UniProtKB-UniRule"/>
</dbReference>
<feature type="non-terminal residue" evidence="15">
    <location>
        <position position="413"/>
    </location>
</feature>
<keyword evidence="11 15" id="KW-0030">Aminoacyl-tRNA synthetase</keyword>
<evidence type="ECO:0000256" key="9">
    <source>
        <dbReference type="ARBA" id="ARBA00022840"/>
    </source>
</evidence>
<evidence type="ECO:0000256" key="4">
    <source>
        <dbReference type="ARBA" id="ARBA00014738"/>
    </source>
</evidence>
<evidence type="ECO:0000256" key="8">
    <source>
        <dbReference type="ARBA" id="ARBA00022833"/>
    </source>
</evidence>
<dbReference type="EMBL" id="LIAM01000048">
    <property type="protein sequence ID" value="KRO35865.1"/>
    <property type="molecule type" value="Genomic_DNA"/>
</dbReference>
<dbReference type="InterPro" id="IPR024909">
    <property type="entry name" value="Cys-tRNA/MSH_ligase"/>
</dbReference>
<evidence type="ECO:0000256" key="11">
    <source>
        <dbReference type="ARBA" id="ARBA00023146"/>
    </source>
</evidence>
<dbReference type="GO" id="GO:0005524">
    <property type="term" value="F:ATP binding"/>
    <property type="evidence" value="ECO:0007669"/>
    <property type="project" value="UniProtKB-KW"/>
</dbReference>
<evidence type="ECO:0000256" key="7">
    <source>
        <dbReference type="ARBA" id="ARBA00022741"/>
    </source>
</evidence>
<reference evidence="15 16" key="1">
    <citation type="submission" date="2015-10" db="EMBL/GenBank/DDBJ databases">
        <title>Metagenome-Assembled Genomes uncover a global brackish microbiome.</title>
        <authorList>
            <person name="Hugerth L.W."/>
            <person name="Larsson J."/>
            <person name="Alneberg J."/>
            <person name="Lindh M.V."/>
            <person name="Legrand C."/>
            <person name="Pinhassi J."/>
            <person name="Andersson A.F."/>
        </authorList>
    </citation>
    <scope>NUCLEOTIDE SEQUENCE [LARGE SCALE GENOMIC DNA]</scope>
    <source>
        <strain evidence="15">BACL15 MAG-120619-bin91</strain>
    </source>
</reference>
<evidence type="ECO:0000256" key="1">
    <source>
        <dbReference type="ARBA" id="ARBA00001947"/>
    </source>
</evidence>
<evidence type="ECO:0000313" key="16">
    <source>
        <dbReference type="Proteomes" id="UP000053274"/>
    </source>
</evidence>
<evidence type="ECO:0000256" key="5">
    <source>
        <dbReference type="ARBA" id="ARBA00022598"/>
    </source>
</evidence>
<dbReference type="Pfam" id="PF01406">
    <property type="entry name" value="tRNA-synt_1e"/>
    <property type="match status" value="1"/>
</dbReference>
<dbReference type="SUPFAM" id="SSF52374">
    <property type="entry name" value="Nucleotidylyl transferase"/>
    <property type="match status" value="1"/>
</dbReference>
<feature type="domain" description="tRNA synthetases class I catalytic" evidence="14">
    <location>
        <begin position="16"/>
        <end position="324"/>
    </location>
</feature>
<comment type="cofactor">
    <cofactor evidence="1">
        <name>Zn(2+)</name>
        <dbReference type="ChEBI" id="CHEBI:29105"/>
    </cofactor>
</comment>
<keyword evidence="5" id="KW-0436">Ligase</keyword>
<dbReference type="PRINTS" id="PR00983">
    <property type="entry name" value="TRNASYNTHCYS"/>
</dbReference>
<sequence length="413" mass="47040">MKLYDTQSRQLKEIDVSQEQIRMYCCGPTVYRDAHVGNLRTFLLSDLIARVVRLNGSQPYLIQNITDVGHMSEDLINDDKMLSQAKLEKVDPFEIARKYEAGFHLDLAALNIQPAEAYPRASECIEMMLDLIKKLVDTDFAYLGSDGTVYFNAQKFASYGAISGNKLDSLKPGHRYEFSEEGAKRFHADWALWKAAGDRTEMVWDSPWGMGFPGWHIECSAMSLELLNGHVDIHVGGIDLRFPHHENERAQSNALINEEAVDLWVHGEHLLFEGRKMSKSSGNVVLLNDVIKAGIDPLAIRLCFLENKYRSQMDLTWNSIEAAHETLKRWRLKMAQWSTDSSITVDAEVREAFNTDLDTSRAILRLREIEKDDTVNKASVFRYADQVLGLDLDRPIEARVLTDQMKALLDERA</sequence>
<dbReference type="InterPro" id="IPR032678">
    <property type="entry name" value="tRNA-synt_1_cat_dom"/>
</dbReference>
<comment type="caution">
    <text evidence="15">The sequence shown here is derived from an EMBL/GenBank/DDBJ whole genome shotgun (WGS) entry which is preliminary data.</text>
</comment>
<keyword evidence="7" id="KW-0547">Nucleotide-binding</keyword>
<dbReference type="GO" id="GO:0005829">
    <property type="term" value="C:cytosol"/>
    <property type="evidence" value="ECO:0007669"/>
    <property type="project" value="TreeGrafter"/>
</dbReference>
<comment type="subunit">
    <text evidence="2">Monomer.</text>
</comment>
<dbReference type="GO" id="GO:0046872">
    <property type="term" value="F:metal ion binding"/>
    <property type="evidence" value="ECO:0007669"/>
    <property type="project" value="UniProtKB-KW"/>
</dbReference>
<dbReference type="InterPro" id="IPR015803">
    <property type="entry name" value="Cys-tRNA-ligase"/>
</dbReference>
<evidence type="ECO:0000256" key="3">
    <source>
        <dbReference type="ARBA" id="ARBA00012832"/>
    </source>
</evidence>
<keyword evidence="9" id="KW-0067">ATP-binding</keyword>
<dbReference type="NCBIfam" id="TIGR00435">
    <property type="entry name" value="cysS"/>
    <property type="match status" value="1"/>
</dbReference>
<keyword evidence="6" id="KW-0479">Metal-binding</keyword>
<dbReference type="GO" id="GO:0004817">
    <property type="term" value="F:cysteine-tRNA ligase activity"/>
    <property type="evidence" value="ECO:0007669"/>
    <property type="project" value="UniProtKB-UniRule"/>
</dbReference>
<dbReference type="PANTHER" id="PTHR10890:SF3">
    <property type="entry name" value="CYSTEINE--TRNA LIGASE, CYTOPLASMIC"/>
    <property type="match status" value="1"/>
</dbReference>
<dbReference type="PANTHER" id="PTHR10890">
    <property type="entry name" value="CYSTEINYL-TRNA SYNTHETASE"/>
    <property type="match status" value="1"/>
</dbReference>
<dbReference type="HAMAP" id="MF_00041">
    <property type="entry name" value="Cys_tRNA_synth"/>
    <property type="match status" value="1"/>
</dbReference>
<evidence type="ECO:0000256" key="10">
    <source>
        <dbReference type="ARBA" id="ARBA00022917"/>
    </source>
</evidence>
<evidence type="ECO:0000256" key="12">
    <source>
        <dbReference type="ARBA" id="ARBA00047398"/>
    </source>
</evidence>
<dbReference type="EC" id="6.1.1.16" evidence="3 13"/>
<organism evidence="15 16">
    <name type="scientific">Actinobacteria bacterium BACL15 MAG-120619-bin91</name>
    <dbReference type="NCBI Taxonomy" id="1655562"/>
    <lineage>
        <taxon>Bacteria</taxon>
        <taxon>Bacillati</taxon>
        <taxon>Actinomycetota</taxon>
        <taxon>Actinomycetes</taxon>
        <taxon>Actinomycetes incertae sedis</taxon>
        <taxon>ac1 cluster</taxon>
    </lineage>
</organism>
<dbReference type="AlphaFoldDB" id="A0A0R2PD03"/>
<evidence type="ECO:0000313" key="15">
    <source>
        <dbReference type="EMBL" id="KRO35865.1"/>
    </source>
</evidence>
<gene>
    <name evidence="15" type="ORF">ABR54_01605</name>
</gene>
<dbReference type="Gene3D" id="3.40.50.620">
    <property type="entry name" value="HUPs"/>
    <property type="match status" value="1"/>
</dbReference>
<evidence type="ECO:0000256" key="13">
    <source>
        <dbReference type="NCBIfam" id="TIGR00435"/>
    </source>
</evidence>
<evidence type="ECO:0000259" key="14">
    <source>
        <dbReference type="Pfam" id="PF01406"/>
    </source>
</evidence>
<name>A0A0R2PD03_9ACTN</name>
<dbReference type="InterPro" id="IPR014729">
    <property type="entry name" value="Rossmann-like_a/b/a_fold"/>
</dbReference>
<accession>A0A0R2PD03</accession>
<evidence type="ECO:0000256" key="6">
    <source>
        <dbReference type="ARBA" id="ARBA00022723"/>
    </source>
</evidence>
<comment type="catalytic activity">
    <reaction evidence="12">
        <text>tRNA(Cys) + L-cysteine + ATP = L-cysteinyl-tRNA(Cys) + AMP + diphosphate</text>
        <dbReference type="Rhea" id="RHEA:17773"/>
        <dbReference type="Rhea" id="RHEA-COMP:9661"/>
        <dbReference type="Rhea" id="RHEA-COMP:9679"/>
        <dbReference type="ChEBI" id="CHEBI:30616"/>
        <dbReference type="ChEBI" id="CHEBI:33019"/>
        <dbReference type="ChEBI" id="CHEBI:35235"/>
        <dbReference type="ChEBI" id="CHEBI:78442"/>
        <dbReference type="ChEBI" id="CHEBI:78517"/>
        <dbReference type="ChEBI" id="CHEBI:456215"/>
        <dbReference type="EC" id="6.1.1.16"/>
    </reaction>
</comment>
<evidence type="ECO:0000256" key="2">
    <source>
        <dbReference type="ARBA" id="ARBA00011245"/>
    </source>
</evidence>
<dbReference type="Proteomes" id="UP000053274">
    <property type="component" value="Unassembled WGS sequence"/>
</dbReference>
<keyword evidence="10" id="KW-0648">Protein biosynthesis</keyword>
<keyword evidence="8" id="KW-0862">Zinc</keyword>